<keyword evidence="2" id="KW-0238">DNA-binding</keyword>
<dbReference type="PANTHER" id="PTHR42756">
    <property type="entry name" value="TRANSCRIPTIONAL REGULATOR, MARR"/>
    <property type="match status" value="1"/>
</dbReference>
<dbReference type="Proteomes" id="UP000279994">
    <property type="component" value="Unassembled WGS sequence"/>
</dbReference>
<protein>
    <submittedName>
        <fullName evidence="5">MarR family transcriptional regulator</fullName>
    </submittedName>
</protein>
<organism evidence="5 6">
    <name type="scientific">Nocardioides pocheonensis</name>
    <dbReference type="NCBI Taxonomy" id="661485"/>
    <lineage>
        <taxon>Bacteria</taxon>
        <taxon>Bacillati</taxon>
        <taxon>Actinomycetota</taxon>
        <taxon>Actinomycetes</taxon>
        <taxon>Propionibacteriales</taxon>
        <taxon>Nocardioidaceae</taxon>
        <taxon>Nocardioides</taxon>
    </lineage>
</organism>
<keyword evidence="3" id="KW-0804">Transcription</keyword>
<evidence type="ECO:0000259" key="4">
    <source>
        <dbReference type="PROSITE" id="PS50995"/>
    </source>
</evidence>
<dbReference type="PROSITE" id="PS50995">
    <property type="entry name" value="HTH_MARR_2"/>
    <property type="match status" value="1"/>
</dbReference>
<evidence type="ECO:0000256" key="2">
    <source>
        <dbReference type="ARBA" id="ARBA00023125"/>
    </source>
</evidence>
<evidence type="ECO:0000256" key="3">
    <source>
        <dbReference type="ARBA" id="ARBA00023163"/>
    </source>
</evidence>
<dbReference type="GO" id="GO:0003677">
    <property type="term" value="F:DNA binding"/>
    <property type="evidence" value="ECO:0007669"/>
    <property type="project" value="UniProtKB-KW"/>
</dbReference>
<evidence type="ECO:0000313" key="5">
    <source>
        <dbReference type="EMBL" id="RNM17075.1"/>
    </source>
</evidence>
<dbReference type="SUPFAM" id="SSF46785">
    <property type="entry name" value="Winged helix' DNA-binding domain"/>
    <property type="match status" value="1"/>
</dbReference>
<proteinExistence type="predicted"/>
<dbReference type="InterPro" id="IPR023187">
    <property type="entry name" value="Tscrpt_reg_MarR-type_CS"/>
</dbReference>
<dbReference type="InterPro" id="IPR036390">
    <property type="entry name" value="WH_DNA-bd_sf"/>
</dbReference>
<gene>
    <name evidence="5" type="ORF">EFL26_03045</name>
</gene>
<sequence>MSSVKTREVSLLYLVKQVELAARHALDEVVEPAGLTTLQYTALTVLQRDPGITSADLARNSFVRTQTMAEMVAYLLDHGLVDRVRDESNRRQYLLTLSAAGAEIVESLTASAAAVERRMLSGLDDAQIDALRTTLLRCRRSLTPAPLR</sequence>
<reference evidence="5 6" key="1">
    <citation type="submission" date="2018-11" db="EMBL/GenBank/DDBJ databases">
        <authorList>
            <person name="Li F."/>
        </authorList>
    </citation>
    <scope>NUCLEOTIDE SEQUENCE [LARGE SCALE GENOMIC DNA]</scope>
    <source>
        <strain evidence="5 6">Gsoil 818</strain>
    </source>
</reference>
<keyword evidence="6" id="KW-1185">Reference proteome</keyword>
<dbReference type="SMART" id="SM00347">
    <property type="entry name" value="HTH_MARR"/>
    <property type="match status" value="1"/>
</dbReference>
<dbReference type="PROSITE" id="PS01117">
    <property type="entry name" value="HTH_MARR_1"/>
    <property type="match status" value="1"/>
</dbReference>
<dbReference type="PANTHER" id="PTHR42756:SF1">
    <property type="entry name" value="TRANSCRIPTIONAL REPRESSOR OF EMRAB OPERON"/>
    <property type="match status" value="1"/>
</dbReference>
<dbReference type="InterPro" id="IPR000835">
    <property type="entry name" value="HTH_MarR-typ"/>
</dbReference>
<dbReference type="InterPro" id="IPR036388">
    <property type="entry name" value="WH-like_DNA-bd_sf"/>
</dbReference>
<evidence type="ECO:0000313" key="6">
    <source>
        <dbReference type="Proteomes" id="UP000279994"/>
    </source>
</evidence>
<feature type="domain" description="HTH marR-type" evidence="4">
    <location>
        <begin position="8"/>
        <end position="140"/>
    </location>
</feature>
<dbReference type="AlphaFoldDB" id="A0A3N0GX72"/>
<dbReference type="OrthoDB" id="9155413at2"/>
<dbReference type="EMBL" id="RJSF01000005">
    <property type="protein sequence ID" value="RNM17075.1"/>
    <property type="molecule type" value="Genomic_DNA"/>
</dbReference>
<accession>A0A3N0GX72</accession>
<evidence type="ECO:0000256" key="1">
    <source>
        <dbReference type="ARBA" id="ARBA00023015"/>
    </source>
</evidence>
<dbReference type="GO" id="GO:0003700">
    <property type="term" value="F:DNA-binding transcription factor activity"/>
    <property type="evidence" value="ECO:0007669"/>
    <property type="project" value="InterPro"/>
</dbReference>
<dbReference type="Gene3D" id="1.10.10.10">
    <property type="entry name" value="Winged helix-like DNA-binding domain superfamily/Winged helix DNA-binding domain"/>
    <property type="match status" value="1"/>
</dbReference>
<name>A0A3N0GX72_9ACTN</name>
<comment type="caution">
    <text evidence="5">The sequence shown here is derived from an EMBL/GenBank/DDBJ whole genome shotgun (WGS) entry which is preliminary data.</text>
</comment>
<dbReference type="Pfam" id="PF12802">
    <property type="entry name" value="MarR_2"/>
    <property type="match status" value="1"/>
</dbReference>
<keyword evidence="1" id="KW-0805">Transcription regulation</keyword>